<accession>A0ACD3A1F1</accession>
<feature type="non-terminal residue" evidence="1">
    <location>
        <position position="1"/>
    </location>
</feature>
<evidence type="ECO:0000313" key="1">
    <source>
        <dbReference type="EMBL" id="TFK59442.1"/>
    </source>
</evidence>
<reference evidence="1 2" key="1">
    <citation type="journal article" date="2019" name="Nat. Ecol. Evol.">
        <title>Megaphylogeny resolves global patterns of mushroom evolution.</title>
        <authorList>
            <person name="Varga T."/>
            <person name="Krizsan K."/>
            <person name="Foldi C."/>
            <person name="Dima B."/>
            <person name="Sanchez-Garcia M."/>
            <person name="Sanchez-Ramirez S."/>
            <person name="Szollosi G.J."/>
            <person name="Szarkandi J.G."/>
            <person name="Papp V."/>
            <person name="Albert L."/>
            <person name="Andreopoulos W."/>
            <person name="Angelini C."/>
            <person name="Antonin V."/>
            <person name="Barry K.W."/>
            <person name="Bougher N.L."/>
            <person name="Buchanan P."/>
            <person name="Buyck B."/>
            <person name="Bense V."/>
            <person name="Catcheside P."/>
            <person name="Chovatia M."/>
            <person name="Cooper J."/>
            <person name="Damon W."/>
            <person name="Desjardin D."/>
            <person name="Finy P."/>
            <person name="Geml J."/>
            <person name="Haridas S."/>
            <person name="Hughes K."/>
            <person name="Justo A."/>
            <person name="Karasinski D."/>
            <person name="Kautmanova I."/>
            <person name="Kiss B."/>
            <person name="Kocsube S."/>
            <person name="Kotiranta H."/>
            <person name="LaButti K.M."/>
            <person name="Lechner B.E."/>
            <person name="Liimatainen K."/>
            <person name="Lipzen A."/>
            <person name="Lukacs Z."/>
            <person name="Mihaltcheva S."/>
            <person name="Morgado L.N."/>
            <person name="Niskanen T."/>
            <person name="Noordeloos M.E."/>
            <person name="Ohm R.A."/>
            <person name="Ortiz-Santana B."/>
            <person name="Ovrebo C."/>
            <person name="Racz N."/>
            <person name="Riley R."/>
            <person name="Savchenko A."/>
            <person name="Shiryaev A."/>
            <person name="Soop K."/>
            <person name="Spirin V."/>
            <person name="Szebenyi C."/>
            <person name="Tomsovsky M."/>
            <person name="Tulloss R.E."/>
            <person name="Uehling J."/>
            <person name="Grigoriev I.V."/>
            <person name="Vagvolgyi C."/>
            <person name="Papp T."/>
            <person name="Martin F.M."/>
            <person name="Miettinen O."/>
            <person name="Hibbett D.S."/>
            <person name="Nagy L.G."/>
        </authorList>
    </citation>
    <scope>NUCLEOTIDE SEQUENCE [LARGE SCALE GENOMIC DNA]</scope>
    <source>
        <strain evidence="1 2">NL-1719</strain>
    </source>
</reference>
<organism evidence="1 2">
    <name type="scientific">Pluteus cervinus</name>
    <dbReference type="NCBI Taxonomy" id="181527"/>
    <lineage>
        <taxon>Eukaryota</taxon>
        <taxon>Fungi</taxon>
        <taxon>Dikarya</taxon>
        <taxon>Basidiomycota</taxon>
        <taxon>Agaricomycotina</taxon>
        <taxon>Agaricomycetes</taxon>
        <taxon>Agaricomycetidae</taxon>
        <taxon>Agaricales</taxon>
        <taxon>Pluteineae</taxon>
        <taxon>Pluteaceae</taxon>
        <taxon>Pluteus</taxon>
    </lineage>
</organism>
<sequence>CLSGTRQPVLQSIKYWTADRSSKIFWLHGIAGTGKSTVAESVFRALDQSKKLGAYFTCRRDETSLNNPLNVLPTIAYQLGMTNPTYGQALLQVLKADTSFEMSLGYVVTQCTKLFAEPISLVDSNDGLKVVVIDALDELGHERDQVALLSILLKLVESCSWIKVLVTSRPFTYITEFMKEINPVQYELNVSNSKNDIFLYIQSSISSQVTSNWLSSLACSHMELLATLTKLSNGLFIWAHTACMLLKSSQDFVHAFYQITQAHHPSESPNQGHSHLHALYTVILDQTFSSPENISAYQIVLGSILLAIEPVSVQTLSRLLSTQIPSNVVTNIVQSLQNLLFINNQGKIQIIHPSLADFLLHPQSARFYIDSSKMQQFMVQQCLLVLSKQLKFNICQLETSYKRNSDVLDLDTRVLNNISSELQYACLYWVQHIIQCSNTIEPALSSIFITLKTLFWIECLSLLGKLDVGLHSIRQLELWLKPVNSGQNQSYEVYCFMSKFYIPIYTSTPHLYISALSFAPHTSLVYKTCKTGFPQRILLKSQSDKYWRADNVILSGKTNATSLVLHPLTNLIYSVSSDKILHLWNPYSGQSLEHRIIGHCNSISALALKFKENVLITGSSDCTIRFWDLHTFKSMFQPLNQHNRKVHSLLL</sequence>
<name>A0ACD3A1F1_9AGAR</name>
<evidence type="ECO:0000313" key="2">
    <source>
        <dbReference type="Proteomes" id="UP000308600"/>
    </source>
</evidence>
<feature type="non-terminal residue" evidence="1">
    <location>
        <position position="651"/>
    </location>
</feature>
<dbReference type="Proteomes" id="UP000308600">
    <property type="component" value="Unassembled WGS sequence"/>
</dbReference>
<protein>
    <submittedName>
        <fullName evidence="1">Uncharacterized protein</fullName>
    </submittedName>
</protein>
<keyword evidence="2" id="KW-1185">Reference proteome</keyword>
<dbReference type="EMBL" id="ML208978">
    <property type="protein sequence ID" value="TFK59442.1"/>
    <property type="molecule type" value="Genomic_DNA"/>
</dbReference>
<proteinExistence type="predicted"/>
<gene>
    <name evidence="1" type="ORF">BDN72DRAFT_733796</name>
</gene>